<name>A0A1M7TAN3_9BRAD</name>
<reference evidence="3" key="1">
    <citation type="submission" date="2016-11" db="EMBL/GenBank/DDBJ databases">
        <authorList>
            <person name="Varghese N."/>
            <person name="Submissions S."/>
        </authorList>
    </citation>
    <scope>NUCLEOTIDE SEQUENCE [LARGE SCALE GENOMIC DNA]</scope>
    <source>
        <strain evidence="3">GAS401</strain>
    </source>
</reference>
<dbReference type="InterPro" id="IPR011059">
    <property type="entry name" value="Metal-dep_hydrolase_composite"/>
</dbReference>
<dbReference type="Gene3D" id="2.30.40.10">
    <property type="entry name" value="Urease, subunit C, domain 1"/>
    <property type="match status" value="1"/>
</dbReference>
<evidence type="ECO:0000313" key="2">
    <source>
        <dbReference type="EMBL" id="SHN67753.1"/>
    </source>
</evidence>
<evidence type="ECO:0000259" key="1">
    <source>
        <dbReference type="Pfam" id="PF01979"/>
    </source>
</evidence>
<feature type="domain" description="Amidohydrolase-related" evidence="1">
    <location>
        <begin position="55"/>
        <end position="411"/>
    </location>
</feature>
<dbReference type="CDD" id="cd01299">
    <property type="entry name" value="Met_dep_hydrolase_A"/>
    <property type="match status" value="1"/>
</dbReference>
<dbReference type="OrthoDB" id="9782972at2"/>
<dbReference type="PANTHER" id="PTHR43135:SF3">
    <property type="entry name" value="ALPHA-D-RIBOSE 1-METHYLPHOSPHONATE 5-TRIPHOSPHATE DIPHOSPHATASE"/>
    <property type="match status" value="1"/>
</dbReference>
<dbReference type="Gene3D" id="3.20.20.140">
    <property type="entry name" value="Metal-dependent hydrolases"/>
    <property type="match status" value="1"/>
</dbReference>
<dbReference type="SUPFAM" id="SSF51338">
    <property type="entry name" value="Composite domain of metallo-dependent hydrolases"/>
    <property type="match status" value="1"/>
</dbReference>
<dbReference type="InterPro" id="IPR032466">
    <property type="entry name" value="Metal_Hydrolase"/>
</dbReference>
<protein>
    <submittedName>
        <fullName evidence="2">Imidazolonepropionase</fullName>
    </submittedName>
</protein>
<dbReference type="RefSeq" id="WP_072817125.1">
    <property type="nucleotide sequence ID" value="NZ_LT670849.1"/>
</dbReference>
<dbReference type="GO" id="GO:0016810">
    <property type="term" value="F:hydrolase activity, acting on carbon-nitrogen (but not peptide) bonds"/>
    <property type="evidence" value="ECO:0007669"/>
    <property type="project" value="InterPro"/>
</dbReference>
<evidence type="ECO:0000313" key="3">
    <source>
        <dbReference type="Proteomes" id="UP000184096"/>
    </source>
</evidence>
<dbReference type="EMBL" id="LT670849">
    <property type="protein sequence ID" value="SHN67753.1"/>
    <property type="molecule type" value="Genomic_DNA"/>
</dbReference>
<organism evidence="2 3">
    <name type="scientific">Bradyrhizobium erythrophlei</name>
    <dbReference type="NCBI Taxonomy" id="1437360"/>
    <lineage>
        <taxon>Bacteria</taxon>
        <taxon>Pseudomonadati</taxon>
        <taxon>Pseudomonadota</taxon>
        <taxon>Alphaproteobacteria</taxon>
        <taxon>Hyphomicrobiales</taxon>
        <taxon>Nitrobacteraceae</taxon>
        <taxon>Bradyrhizobium</taxon>
    </lineage>
</organism>
<dbReference type="InterPro" id="IPR057744">
    <property type="entry name" value="OTAase-like"/>
</dbReference>
<dbReference type="SUPFAM" id="SSF51556">
    <property type="entry name" value="Metallo-dependent hydrolases"/>
    <property type="match status" value="1"/>
</dbReference>
<dbReference type="AlphaFoldDB" id="A0A1M7TAN3"/>
<dbReference type="InterPro" id="IPR006680">
    <property type="entry name" value="Amidohydro-rel"/>
</dbReference>
<keyword evidence="3" id="KW-1185">Reference proteome</keyword>
<dbReference type="Pfam" id="PF01979">
    <property type="entry name" value="Amidohydro_1"/>
    <property type="match status" value="1"/>
</dbReference>
<dbReference type="InterPro" id="IPR051781">
    <property type="entry name" value="Metallo-dep_Hydrolase"/>
</dbReference>
<dbReference type="Proteomes" id="UP000184096">
    <property type="component" value="Chromosome I"/>
</dbReference>
<sequence length="418" mass="45876">MLTAIVGGTLIDGLGGEPVQRGVVVIEDGRIIAAGSERNVAIPAKATRLDAAGRTILPGFIDCHVHGTYRARDMRQHLLNTPTYNVLRSIDIFRETLACGITTARDMGGADAGFRTAIEEGLIDGPRLLISLGMISQTGGHGDYWVPADMRIKKRAWLPDTVADGVEEIRRVVRELLMRGADFIKICATGGITSVTDSWDEPQFTIEEIRTAVEEAAAKRRRVAVHAEGIDGIRNAVQAGIHSLEHGWFIDEQAVDKMLEMKTWWVPTLALVPLSVKKRGSDKSWAGHQMGQEDVKDKEIYGRMQEQIPIWKEAVRRGVRVAMGTDQSHRLLVGENMVELEFMVNWLGMTPMQVIVASTSKAAECIERPELGALAAGKAADILVVDGNPLDDISVMQKRDKLHLVMKTGKAFTDKLSS</sequence>
<accession>A0A1M7TAN3</accession>
<dbReference type="PANTHER" id="PTHR43135">
    <property type="entry name" value="ALPHA-D-RIBOSE 1-METHYLPHOSPHONATE 5-TRIPHOSPHATE DIPHOSPHATASE"/>
    <property type="match status" value="1"/>
</dbReference>
<gene>
    <name evidence="2" type="ORF">SAMN05444170_1238</name>
</gene>
<proteinExistence type="predicted"/>